<protein>
    <submittedName>
        <fullName evidence="3">Uncharacterized protein</fullName>
    </submittedName>
</protein>
<feature type="compositionally biased region" description="Polar residues" evidence="1">
    <location>
        <begin position="62"/>
        <end position="79"/>
    </location>
</feature>
<comment type="caution">
    <text evidence="3">The sequence shown here is derived from an EMBL/GenBank/DDBJ whole genome shotgun (WGS) entry which is preliminary data.</text>
</comment>
<organism evidence="3 4">
    <name type="scientific">Aspergillus udagawae</name>
    <dbReference type="NCBI Taxonomy" id="91492"/>
    <lineage>
        <taxon>Eukaryota</taxon>
        <taxon>Fungi</taxon>
        <taxon>Dikarya</taxon>
        <taxon>Ascomycota</taxon>
        <taxon>Pezizomycotina</taxon>
        <taxon>Eurotiomycetes</taxon>
        <taxon>Eurotiomycetidae</taxon>
        <taxon>Eurotiales</taxon>
        <taxon>Aspergillaceae</taxon>
        <taxon>Aspergillus</taxon>
        <taxon>Aspergillus subgen. Fumigati</taxon>
    </lineage>
</organism>
<accession>A0A8H3RQB2</accession>
<reference evidence="3 4" key="1">
    <citation type="submission" date="2020-01" db="EMBL/GenBank/DDBJ databases">
        <title>Draft genome sequence of Aspergillus udagawae IFM 46972.</title>
        <authorList>
            <person name="Takahashi H."/>
            <person name="Yaguchi T."/>
        </authorList>
    </citation>
    <scope>NUCLEOTIDE SEQUENCE [LARGE SCALE GENOMIC DNA]</scope>
    <source>
        <strain evidence="3 4">IFM 46972</strain>
    </source>
</reference>
<keyword evidence="2" id="KW-0472">Membrane</keyword>
<evidence type="ECO:0000256" key="1">
    <source>
        <dbReference type="SAM" id="MobiDB-lite"/>
    </source>
</evidence>
<keyword evidence="2" id="KW-1133">Transmembrane helix</keyword>
<gene>
    <name evidence="3" type="ORF">IFM46972_04076</name>
</gene>
<feature type="transmembrane region" description="Helical" evidence="2">
    <location>
        <begin position="6"/>
        <end position="26"/>
    </location>
</feature>
<evidence type="ECO:0000313" key="3">
    <source>
        <dbReference type="EMBL" id="GFF33993.1"/>
    </source>
</evidence>
<keyword evidence="2" id="KW-0812">Transmembrane</keyword>
<name>A0A8H3RQB2_9EURO</name>
<proteinExistence type="predicted"/>
<dbReference type="EMBL" id="BLKC01000022">
    <property type="protein sequence ID" value="GFF33993.1"/>
    <property type="molecule type" value="Genomic_DNA"/>
</dbReference>
<dbReference type="Proteomes" id="UP000465221">
    <property type="component" value="Unassembled WGS sequence"/>
</dbReference>
<sequence>MALSAEAIITLIGLFIACVPGIWFAVQNKQRLRQWWSRGTSPEDLASPLPVHHRPNDENQENGHLNYTPGSHISDTNGRSYLPLPSTGHPSHHHRPSSIFEPFYTVLQRYENANGLVSGIFFFARSSDTERTGENEPFIGASADVASSSHEELHQLV</sequence>
<evidence type="ECO:0000313" key="4">
    <source>
        <dbReference type="Proteomes" id="UP000465221"/>
    </source>
</evidence>
<evidence type="ECO:0000256" key="2">
    <source>
        <dbReference type="SAM" id="Phobius"/>
    </source>
</evidence>
<feature type="region of interest" description="Disordered" evidence="1">
    <location>
        <begin position="46"/>
        <end position="95"/>
    </location>
</feature>
<dbReference type="AlphaFoldDB" id="A0A8H3RQB2"/>